<dbReference type="EMBL" id="JYFN01000006">
    <property type="protein sequence ID" value="KJE24459.1"/>
    <property type="molecule type" value="Genomic_DNA"/>
</dbReference>
<evidence type="ECO:0000256" key="1">
    <source>
        <dbReference type="SAM" id="MobiDB-lite"/>
    </source>
</evidence>
<dbReference type="AlphaFoldDB" id="A0A0D8BKE7"/>
<evidence type="ECO:0000313" key="4">
    <source>
        <dbReference type="Proteomes" id="UP000032545"/>
    </source>
</evidence>
<feature type="region of interest" description="Disordered" evidence="1">
    <location>
        <begin position="156"/>
        <end position="193"/>
    </location>
</feature>
<reference evidence="4" key="1">
    <citation type="submission" date="2015-02" db="EMBL/GenBank/DDBJ databases">
        <title>Draft Genome of Frankia sp. CpI1-S.</title>
        <authorList>
            <person name="Oshone R.T."/>
            <person name="Ngom M."/>
            <person name="Ghodhbane-Gtari F."/>
            <person name="Gtari M."/>
            <person name="Morris K."/>
            <person name="Thomas K."/>
            <person name="Sen A."/>
            <person name="Tisa L.S."/>
        </authorList>
    </citation>
    <scope>NUCLEOTIDE SEQUENCE [LARGE SCALE GENOMIC DNA]</scope>
    <source>
        <strain evidence="4">CpI1-S</strain>
    </source>
</reference>
<accession>A0A0D8BKE7</accession>
<name>A0A0D8BKE7_9ACTN</name>
<sequence length="193" mass="20823">MCIPSRPCAALLGAPRTWPLLLGWAMVTILMVVVKALAHARHGRRGRARVPRAAGTPGTRRVAPPAWSAADVRRFDPAAFEPLADRMSCLLRVFLAAAVPRPDRPARLDLRAPATTWFVDAFTAASDLLVGLSQADHPETLAAAVREAERRWELIDAWSRETAESTGGPPTPPGPAGSGHLRPDDPDSTDHLR</sequence>
<keyword evidence="2" id="KW-1133">Transmembrane helix</keyword>
<keyword evidence="2" id="KW-0472">Membrane</keyword>
<organism evidence="3 4">
    <name type="scientific">Frankia torreyi</name>
    <dbReference type="NCBI Taxonomy" id="1856"/>
    <lineage>
        <taxon>Bacteria</taxon>
        <taxon>Bacillati</taxon>
        <taxon>Actinomycetota</taxon>
        <taxon>Actinomycetes</taxon>
        <taxon>Frankiales</taxon>
        <taxon>Frankiaceae</taxon>
        <taxon>Frankia</taxon>
    </lineage>
</organism>
<keyword evidence="4" id="KW-1185">Reference proteome</keyword>
<protein>
    <submittedName>
        <fullName evidence="3">Uncharacterized protein</fullName>
    </submittedName>
</protein>
<reference evidence="3 4" key="2">
    <citation type="journal article" date="2016" name="Genome Announc.">
        <title>Permanent Draft Genome Sequences for Two Variants of Frankia sp. Strain CpI1, the First Frankia Strain Isolated from Root Nodules of Comptonia peregrina.</title>
        <authorList>
            <person name="Oshone R."/>
            <person name="Hurst S.G.IV."/>
            <person name="Abebe-Akele F."/>
            <person name="Simpson S."/>
            <person name="Morris K."/>
            <person name="Thomas W.K."/>
            <person name="Tisa L.S."/>
        </authorList>
    </citation>
    <scope>NUCLEOTIDE SEQUENCE [LARGE SCALE GENOMIC DNA]</scope>
    <source>
        <strain evidence="4">CpI1-S</strain>
    </source>
</reference>
<evidence type="ECO:0000256" key="2">
    <source>
        <dbReference type="SAM" id="Phobius"/>
    </source>
</evidence>
<evidence type="ECO:0000313" key="3">
    <source>
        <dbReference type="EMBL" id="KJE24459.1"/>
    </source>
</evidence>
<feature type="transmembrane region" description="Helical" evidence="2">
    <location>
        <begin position="20"/>
        <end position="38"/>
    </location>
</feature>
<keyword evidence="2" id="KW-0812">Transmembrane</keyword>
<dbReference type="RefSeq" id="WP_236705752.1">
    <property type="nucleotide sequence ID" value="NZ_JYFN01000006.1"/>
</dbReference>
<comment type="caution">
    <text evidence="3">The sequence shown here is derived from an EMBL/GenBank/DDBJ whole genome shotgun (WGS) entry which is preliminary data.</text>
</comment>
<dbReference type="PATRIC" id="fig|1502723.3.peg.4973"/>
<dbReference type="Proteomes" id="UP000032545">
    <property type="component" value="Unassembled WGS sequence"/>
</dbReference>
<feature type="compositionally biased region" description="Basic and acidic residues" evidence="1">
    <location>
        <begin position="181"/>
        <end position="193"/>
    </location>
</feature>
<gene>
    <name evidence="3" type="ORF">FF36_01189</name>
</gene>
<proteinExistence type="predicted"/>